<dbReference type="AlphaFoldDB" id="A0A1W2TTL1"/>
<dbReference type="OrthoDB" id="288942at2759"/>
<feature type="region of interest" description="Disordered" evidence="1">
    <location>
        <begin position="19"/>
        <end position="40"/>
    </location>
</feature>
<evidence type="ECO:0000313" key="3">
    <source>
        <dbReference type="Proteomes" id="UP000054516"/>
    </source>
</evidence>
<dbReference type="InterPro" id="IPR038883">
    <property type="entry name" value="AN11006-like"/>
</dbReference>
<sequence>MGIKTWAVTSKVLRRLGRDQAKSRDVDNRQDHGVVASMSDPSGRVRTAAAARRKAERLPLAVQILDTPDLVDRQSRCPLFAKLPAELRELIWDYALTGYEDSEALYPLDKHYTRPGQAAPMRVAVSLLLTCRAVYLEAFLVPFQVNPMTVFDGHPDVVPPDNPLQCTPSNLRLCRKLRPWQFANISSVDMRVQQFMLEGGSIERVSRLSGNKGRHEGHEARGFTLAGYASFSPAKEANNNNNNNNNNNSNNSNSNNNNNTSPSGGSGAAMETRAALVRSIFMGKKITRLTLRMSRTDWWAWTAHPQAGADDPHEALRLEPMINVTDRRETSGAMLAGYAARREGRREPDFDLDEFEKQGRWGMQFEEHWPDLQRLELVLETYVAKEAQLDMVVACAKLWTFPLREGRRLAWDGEGESVVRWRGASEYGYDTELGMSWPNDRPHTHGPRRNDTPVAQWRPSDAGNKTDAAGPAQEFVMKSLVFTRRRSVDAAAAVSLDG</sequence>
<dbReference type="EMBL" id="DF977517">
    <property type="protein sequence ID" value="GAP91898.2"/>
    <property type="molecule type" value="Genomic_DNA"/>
</dbReference>
<evidence type="ECO:0000313" key="2">
    <source>
        <dbReference type="EMBL" id="GAP91898.2"/>
    </source>
</evidence>
<feature type="region of interest" description="Disordered" evidence="1">
    <location>
        <begin position="435"/>
        <end position="470"/>
    </location>
</feature>
<feature type="compositionally biased region" description="Low complexity" evidence="1">
    <location>
        <begin position="238"/>
        <end position="259"/>
    </location>
</feature>
<dbReference type="Proteomes" id="UP000054516">
    <property type="component" value="Unassembled WGS sequence"/>
</dbReference>
<reference evidence="2" key="1">
    <citation type="submission" date="2016-03" db="EMBL/GenBank/DDBJ databases">
        <title>Draft genome sequence of Rosellinia necatrix.</title>
        <authorList>
            <person name="Kanematsu S."/>
        </authorList>
    </citation>
    <scope>NUCLEOTIDE SEQUENCE [LARGE SCALE GENOMIC DNA]</scope>
    <source>
        <strain evidence="2">W97</strain>
    </source>
</reference>
<feature type="compositionally biased region" description="Basic and acidic residues" evidence="1">
    <location>
        <begin position="19"/>
        <end position="32"/>
    </location>
</feature>
<dbReference type="OMA" id="CKAVYLE"/>
<dbReference type="PANTHER" id="PTHR42085:SF1">
    <property type="entry name" value="F-BOX DOMAIN-CONTAINING PROTEIN"/>
    <property type="match status" value="1"/>
</dbReference>
<feature type="region of interest" description="Disordered" evidence="1">
    <location>
        <begin position="233"/>
        <end position="270"/>
    </location>
</feature>
<feature type="compositionally biased region" description="Basic and acidic residues" evidence="1">
    <location>
        <begin position="440"/>
        <end position="451"/>
    </location>
</feature>
<proteinExistence type="predicted"/>
<gene>
    <name evidence="2" type="ORF">SAMD00023353_7200540</name>
</gene>
<accession>A0A1W2TTL1</accession>
<name>A0A1W2TTL1_ROSNE</name>
<protein>
    <submittedName>
        <fullName evidence="2">Uncharacterized protein</fullName>
    </submittedName>
</protein>
<dbReference type="STRING" id="77044.A0A1W2TTL1"/>
<keyword evidence="3" id="KW-1185">Reference proteome</keyword>
<dbReference type="PANTHER" id="PTHR42085">
    <property type="entry name" value="F-BOX DOMAIN-CONTAINING PROTEIN"/>
    <property type="match status" value="1"/>
</dbReference>
<organism evidence="2">
    <name type="scientific">Rosellinia necatrix</name>
    <name type="common">White root-rot fungus</name>
    <dbReference type="NCBI Taxonomy" id="77044"/>
    <lineage>
        <taxon>Eukaryota</taxon>
        <taxon>Fungi</taxon>
        <taxon>Dikarya</taxon>
        <taxon>Ascomycota</taxon>
        <taxon>Pezizomycotina</taxon>
        <taxon>Sordariomycetes</taxon>
        <taxon>Xylariomycetidae</taxon>
        <taxon>Xylariales</taxon>
        <taxon>Xylariaceae</taxon>
        <taxon>Rosellinia</taxon>
    </lineage>
</organism>
<evidence type="ECO:0000256" key="1">
    <source>
        <dbReference type="SAM" id="MobiDB-lite"/>
    </source>
</evidence>